<keyword evidence="2" id="KW-0812">Transmembrane</keyword>
<name>G4STA1_META2</name>
<dbReference type="Proteomes" id="UP000008315">
    <property type="component" value="Chromosome"/>
</dbReference>
<dbReference type="EMBL" id="FO082060">
    <property type="protein sequence ID" value="CCE23854.1"/>
    <property type="molecule type" value="Genomic_DNA"/>
</dbReference>
<feature type="transmembrane region" description="Helical" evidence="2">
    <location>
        <begin position="770"/>
        <end position="793"/>
    </location>
</feature>
<dbReference type="Pfam" id="PF13699">
    <property type="entry name" value="eCIS_core"/>
    <property type="match status" value="1"/>
</dbReference>
<keyword evidence="2" id="KW-0472">Membrane</keyword>
<dbReference type="HOGENOM" id="CLU_003804_0_0_6"/>
<keyword evidence="5" id="KW-1185">Reference proteome</keyword>
<sequence length="1167" mass="126743">MKTGVKKSSGTVSKPANQAFFAKAGSSGFFAAANEPKAPAVQLKMTANKPGDKFENEADNMADKVMKMPAPEERVQKAELPEEKVQKQEEPLQKAELPEEKVQKQEEEPLQKAEEPERTIQKQEDEILQKTEAPEDKLQKQEEEPLQRAEAPEEDLQKAESSDEEIRKKEEEQLQRKGDGAPAVSSQVQSAIHNKTTGGEALSGDVRGFMEPRFGADFSNIRIHHDAEAGGLSNRLSAKAFTYRNHIFFSHDQYRPGTGEGKQLLAHELTHTIQQGAAVQRSPQVTTTTTPPAVQRLGVRDALDYFADKAYHIPGFRMLTILLGFNPINMRSTDRSAANILRALIEFIPGGHLITQALDNHGVFTKVASWVEQKIAELGDIGASIVSGLKQFLDSLRWRDILNLGGVWNRAKRIFTDPIGRLISFAKGLVVDILKMVKDAILKPLAALAQGTAGYDLLCAVLGQDPITDEPMPRNADTLIGGFMKLIGQQEIWENLKKGNAVARAWTWFQGALAGLMGMVRAIPGKIVNTLKSLTFADIITVAGAFSKIVSAFLNIAGEFMIWAFNQVIGLLEILFSVVAPGIMPYLQKAKGAFQSILRNPIGFVGNLVNAGKMGFRLFAGNIVKHLKTALIKWIVGPLADAGVYIPKSFSLIEIVKLVLSVLGLTWQAIRAKLVKIIPDPILAGLEKTSEILVTLVKEGPAAAWEQIKTELSELKDLLIAQVTQMVSTEIVKAAITKLVSMLNPAGAVIQAIIAIYNTITFFVQKLRQIGAVVGAFINSIAAIAAGQIAAAAKRVEQTMANTLTLVLAFLAKFAGLGNIPEKIVGIINKIRKPIDKGLDKIVAWLGKMLKKAGSALLQAGVPKDPNERLKLAANAAVAAARKLTGRITKPLLTAAMNFIKVRYGLQQIEPYERDGQWWVKMTINPVTNQNLGVPSGAKVPTGGVSEPVTVGSWIKNLKTGLFERVSAARSVVKRGADGQLEAVSFSTTKTDGTAGLLSYSKEGVDWERSSFSHPSNFVILEGSGATFVLKPGVRGSNNIRSTFYSDSSSSRSSIKNSKLPALKHPNDSTKFLSEGSAADESAEGYTQKLNGKAIVPLAHASPDHDPPIAVHWTNKQGNDTTQSSRENWNSSLTTYKLMSKKLNNRLGSRGVNYTEKVGVNFRGPGE</sequence>
<organism evidence="4 5">
    <name type="scientific">Methylotuvimicrobium alcaliphilum (strain DSM 19304 / NCIMB 14124 / VKM B-2133 / 20Z)</name>
    <name type="common">Methylomicrobium alcaliphilum</name>
    <dbReference type="NCBI Taxonomy" id="1091494"/>
    <lineage>
        <taxon>Bacteria</taxon>
        <taxon>Pseudomonadati</taxon>
        <taxon>Pseudomonadota</taxon>
        <taxon>Gammaproteobacteria</taxon>
        <taxon>Methylococcales</taxon>
        <taxon>Methylococcaceae</taxon>
        <taxon>Methylotuvimicrobium</taxon>
    </lineage>
</organism>
<gene>
    <name evidence="4" type="ordered locus">MEALZ_2168</name>
</gene>
<feature type="transmembrane region" description="Helical" evidence="2">
    <location>
        <begin position="743"/>
        <end position="764"/>
    </location>
</feature>
<feature type="compositionally biased region" description="Polar residues" evidence="1">
    <location>
        <begin position="184"/>
        <end position="197"/>
    </location>
</feature>
<evidence type="ECO:0000256" key="2">
    <source>
        <dbReference type="SAM" id="Phobius"/>
    </source>
</evidence>
<keyword evidence="2" id="KW-1133">Transmembrane helix</keyword>
<evidence type="ECO:0000259" key="3">
    <source>
        <dbReference type="Pfam" id="PF13699"/>
    </source>
</evidence>
<feature type="region of interest" description="Disordered" evidence="1">
    <location>
        <begin position="47"/>
        <end position="206"/>
    </location>
</feature>
<dbReference type="CDD" id="cd22265">
    <property type="entry name" value="UDM1_RNF168"/>
    <property type="match status" value="1"/>
</dbReference>
<dbReference type="PATRIC" id="fig|271065.3.peg.2229"/>
<dbReference type="InterPro" id="IPR025295">
    <property type="entry name" value="eCIS_core_dom"/>
</dbReference>
<dbReference type="RefSeq" id="WP_014148641.1">
    <property type="nucleotide sequence ID" value="NC_016112.1"/>
</dbReference>
<feature type="compositionally biased region" description="Low complexity" evidence="1">
    <location>
        <begin position="1047"/>
        <end position="1058"/>
    </location>
</feature>
<feature type="region of interest" description="Disordered" evidence="1">
    <location>
        <begin position="1047"/>
        <end position="1084"/>
    </location>
</feature>
<dbReference type="KEGG" id="mah:MEALZ_2168"/>
<evidence type="ECO:0000256" key="1">
    <source>
        <dbReference type="SAM" id="MobiDB-lite"/>
    </source>
</evidence>
<reference evidence="5" key="1">
    <citation type="journal article" date="2012" name="J. Bacteriol.">
        <title>Genome sequence of the haloalkaliphilic methanotrophic bacterium Methylomicrobium alcaliphilum 20Z.</title>
        <authorList>
            <person name="Vuilleumier S."/>
            <person name="Khmelenina V.N."/>
            <person name="Bringel F."/>
            <person name="Reshetnikov A.S."/>
            <person name="Lajus A."/>
            <person name="Mangenot S."/>
            <person name="Rouy Z."/>
            <person name="Op den Camp H.J."/>
            <person name="Jetten M.S."/>
            <person name="Dispirito A.A."/>
            <person name="Dunfield P."/>
            <person name="Klotz M.G."/>
            <person name="Semrau J.D."/>
            <person name="Stein L.Y."/>
            <person name="Barbe V."/>
            <person name="Medigue C."/>
            <person name="Trotsenko Y.A."/>
            <person name="Kalyuzhnaya M.G."/>
        </authorList>
    </citation>
    <scope>NUCLEOTIDE SEQUENCE [LARGE SCALE GENOMIC DNA]</scope>
    <source>
        <strain evidence="5">DSM 19304 / NCIMB 14124 / VKM B-2133 / 20Z</strain>
    </source>
</reference>
<protein>
    <recommendedName>
        <fullName evidence="3">eCIS core domain-containing protein</fullName>
    </recommendedName>
</protein>
<proteinExistence type="predicted"/>
<accession>G4STA1</accession>
<evidence type="ECO:0000313" key="4">
    <source>
        <dbReference type="EMBL" id="CCE23854.1"/>
    </source>
</evidence>
<dbReference type="AlphaFoldDB" id="G4STA1"/>
<feature type="compositionally biased region" description="Basic and acidic residues" evidence="1">
    <location>
        <begin position="50"/>
        <end position="179"/>
    </location>
</feature>
<dbReference type="STRING" id="1091494.MEALZ_2168"/>
<evidence type="ECO:0000313" key="5">
    <source>
        <dbReference type="Proteomes" id="UP000008315"/>
    </source>
</evidence>
<feature type="domain" description="eCIS core" evidence="3">
    <location>
        <begin position="202"/>
        <end position="277"/>
    </location>
</feature>